<dbReference type="InterPro" id="IPR011009">
    <property type="entry name" value="Kinase-like_dom_sf"/>
</dbReference>
<dbReference type="RefSeq" id="WP_010044538.1">
    <property type="nucleotide sequence ID" value="NZ_CP025958.1"/>
</dbReference>
<evidence type="ECO:0000313" key="8">
    <source>
        <dbReference type="EMBL" id="AWM38820.1"/>
    </source>
</evidence>
<dbReference type="Pfam" id="PF00069">
    <property type="entry name" value="Pkinase"/>
    <property type="match status" value="1"/>
</dbReference>
<evidence type="ECO:0000256" key="2">
    <source>
        <dbReference type="ARBA" id="ARBA00022741"/>
    </source>
</evidence>
<evidence type="ECO:0000259" key="7">
    <source>
        <dbReference type="PROSITE" id="PS50011"/>
    </source>
</evidence>
<dbReference type="PROSITE" id="PS00107">
    <property type="entry name" value="PROTEIN_KINASE_ATP"/>
    <property type="match status" value="1"/>
</dbReference>
<name>A0A2Z3HC67_9BACT</name>
<evidence type="ECO:0000256" key="6">
    <source>
        <dbReference type="SAM" id="MobiDB-lite"/>
    </source>
</evidence>
<dbReference type="PANTHER" id="PTHR43289:SF34">
    <property type="entry name" value="SERINE_THREONINE-PROTEIN KINASE YBDM-RELATED"/>
    <property type="match status" value="1"/>
</dbReference>
<keyword evidence="4 5" id="KW-0067">ATP-binding</keyword>
<feature type="region of interest" description="Disordered" evidence="6">
    <location>
        <begin position="44"/>
        <end position="63"/>
    </location>
</feature>
<keyword evidence="9" id="KW-1185">Reference proteome</keyword>
<sequence length="413" mass="44462">MPVSYRCPNPGCGVALKTPMRLRGGKVITCPRCGFRFVPELSGEGGPLRPDSPGGPLPLPDTRAQGSVERARLDPLSAVQAVEPIRLSFATGDPLPGLSSWVLERQIGAGGFGEVWLVRHEWKAERRAVKFFTHPDVRHRLVTHEKKVLVRVMKHAGDHPNIVPLLECNLDGDMPWLMYEYVEGGTLIDAVREWQVRTAPKRVRRAVRTLFAVAAAIAHCHRLKIPIVHRDLKPANVLRDATGTFRVTDFGIGGAASAPPADGATHGYLTNSGRVPTLLRAAGSFGYASPQQRNGDPPDPRDDVYALGVLGFQMLMGDLTRWPGPDMADDLRALGLTRSIVSLLVQSVSHNPARRPSDAHEWKLALESLTTKSGADPGSTGAHATITPPPVMTPPPGGGTDSTADGRAPGDSR</sequence>
<keyword evidence="3 8" id="KW-0418">Kinase</keyword>
<proteinExistence type="predicted"/>
<dbReference type="OrthoDB" id="266779at2"/>
<evidence type="ECO:0000313" key="9">
    <source>
        <dbReference type="Proteomes" id="UP000245802"/>
    </source>
</evidence>
<dbReference type="Gene3D" id="1.10.510.10">
    <property type="entry name" value="Transferase(Phosphotransferase) domain 1"/>
    <property type="match status" value="1"/>
</dbReference>
<accession>A0A2Z3HC67</accession>
<dbReference type="KEGG" id="gog:C1280_18730"/>
<protein>
    <submittedName>
        <fullName evidence="8">Serine/threonine protein kinase</fullName>
    </submittedName>
</protein>
<dbReference type="InterPro" id="IPR000719">
    <property type="entry name" value="Prot_kinase_dom"/>
</dbReference>
<dbReference type="Proteomes" id="UP000245802">
    <property type="component" value="Chromosome"/>
</dbReference>
<reference evidence="8 9" key="1">
    <citation type="submission" date="2018-01" db="EMBL/GenBank/DDBJ databases">
        <title>G. obscuriglobus.</title>
        <authorList>
            <person name="Franke J."/>
            <person name="Blomberg W."/>
            <person name="Selmecki A."/>
        </authorList>
    </citation>
    <scope>NUCLEOTIDE SEQUENCE [LARGE SCALE GENOMIC DNA]</scope>
    <source>
        <strain evidence="8 9">DSM 5831</strain>
    </source>
</reference>
<evidence type="ECO:0000256" key="4">
    <source>
        <dbReference type="ARBA" id="ARBA00022840"/>
    </source>
</evidence>
<dbReference type="CDD" id="cd14014">
    <property type="entry name" value="STKc_PknB_like"/>
    <property type="match status" value="1"/>
</dbReference>
<evidence type="ECO:0000256" key="3">
    <source>
        <dbReference type="ARBA" id="ARBA00022777"/>
    </source>
</evidence>
<dbReference type="GO" id="GO:0004674">
    <property type="term" value="F:protein serine/threonine kinase activity"/>
    <property type="evidence" value="ECO:0007669"/>
    <property type="project" value="UniProtKB-KW"/>
</dbReference>
<feature type="region of interest" description="Disordered" evidence="6">
    <location>
        <begin position="370"/>
        <end position="413"/>
    </location>
</feature>
<keyword evidence="1" id="KW-0808">Transferase</keyword>
<feature type="binding site" evidence="5">
    <location>
        <position position="130"/>
    </location>
    <ligand>
        <name>ATP</name>
        <dbReference type="ChEBI" id="CHEBI:30616"/>
    </ligand>
</feature>
<dbReference type="PANTHER" id="PTHR43289">
    <property type="entry name" value="MITOGEN-ACTIVATED PROTEIN KINASE KINASE KINASE 20-RELATED"/>
    <property type="match status" value="1"/>
</dbReference>
<keyword evidence="2 5" id="KW-0547">Nucleotide-binding</keyword>
<evidence type="ECO:0000256" key="5">
    <source>
        <dbReference type="PROSITE-ProRule" id="PRU10141"/>
    </source>
</evidence>
<gene>
    <name evidence="8" type="ORF">C1280_18730</name>
</gene>
<dbReference type="PROSITE" id="PS50011">
    <property type="entry name" value="PROTEIN_KINASE_DOM"/>
    <property type="match status" value="1"/>
</dbReference>
<dbReference type="GO" id="GO:0005524">
    <property type="term" value="F:ATP binding"/>
    <property type="evidence" value="ECO:0007669"/>
    <property type="project" value="UniProtKB-UniRule"/>
</dbReference>
<feature type="compositionally biased region" description="Pro residues" evidence="6">
    <location>
        <begin position="387"/>
        <end position="397"/>
    </location>
</feature>
<dbReference type="AlphaFoldDB" id="A0A2Z3HC67"/>
<dbReference type="EMBL" id="CP025958">
    <property type="protein sequence ID" value="AWM38820.1"/>
    <property type="molecule type" value="Genomic_DNA"/>
</dbReference>
<dbReference type="SUPFAM" id="SSF56112">
    <property type="entry name" value="Protein kinase-like (PK-like)"/>
    <property type="match status" value="1"/>
</dbReference>
<organism evidence="8 9">
    <name type="scientific">Gemmata obscuriglobus</name>
    <dbReference type="NCBI Taxonomy" id="114"/>
    <lineage>
        <taxon>Bacteria</taxon>
        <taxon>Pseudomonadati</taxon>
        <taxon>Planctomycetota</taxon>
        <taxon>Planctomycetia</taxon>
        <taxon>Gemmatales</taxon>
        <taxon>Gemmataceae</taxon>
        <taxon>Gemmata</taxon>
    </lineage>
</organism>
<evidence type="ECO:0000256" key="1">
    <source>
        <dbReference type="ARBA" id="ARBA00022679"/>
    </source>
</evidence>
<dbReference type="SMART" id="SM00220">
    <property type="entry name" value="S_TKc"/>
    <property type="match status" value="1"/>
</dbReference>
<dbReference type="InterPro" id="IPR017441">
    <property type="entry name" value="Protein_kinase_ATP_BS"/>
</dbReference>
<dbReference type="CDD" id="cd20335">
    <property type="entry name" value="BRcat_RBR"/>
    <property type="match status" value="1"/>
</dbReference>
<keyword evidence="8" id="KW-0723">Serine/threonine-protein kinase</keyword>
<feature type="domain" description="Protein kinase" evidence="7">
    <location>
        <begin position="101"/>
        <end position="369"/>
    </location>
</feature>